<dbReference type="Pfam" id="PF08313">
    <property type="entry name" value="SCA7"/>
    <property type="match status" value="1"/>
</dbReference>
<dbReference type="PANTHER" id="PTHR47805:SF1">
    <property type="entry name" value="SAGA-ASSOCIATED FACTOR 73"/>
    <property type="match status" value="1"/>
</dbReference>
<dbReference type="InterPro" id="IPR037804">
    <property type="entry name" value="SGF73"/>
</dbReference>
<keyword evidence="4" id="KW-1185">Reference proteome</keyword>
<dbReference type="Proteomes" id="UP000789901">
    <property type="component" value="Unassembled WGS sequence"/>
</dbReference>
<evidence type="ECO:0000259" key="2">
    <source>
        <dbReference type="PROSITE" id="PS51505"/>
    </source>
</evidence>
<name>A0ABN7UGK1_GIGMA</name>
<proteinExistence type="predicted"/>
<comment type="caution">
    <text evidence="3">The sequence shown here is derived from an EMBL/GenBank/DDBJ whole genome shotgun (WGS) entry which is preliminary data.</text>
</comment>
<feature type="compositionally biased region" description="Basic residues" evidence="1">
    <location>
        <begin position="41"/>
        <end position="56"/>
    </location>
</feature>
<dbReference type="EMBL" id="CAJVQB010002915">
    <property type="protein sequence ID" value="CAG8591598.1"/>
    <property type="molecule type" value="Genomic_DNA"/>
</dbReference>
<dbReference type="PROSITE" id="PS51505">
    <property type="entry name" value="SCA7"/>
    <property type="match status" value="1"/>
</dbReference>
<dbReference type="Gene3D" id="6.10.140.670">
    <property type="match status" value="1"/>
</dbReference>
<feature type="non-terminal residue" evidence="3">
    <location>
        <position position="219"/>
    </location>
</feature>
<reference evidence="3 4" key="1">
    <citation type="submission" date="2021-06" db="EMBL/GenBank/DDBJ databases">
        <authorList>
            <person name="Kallberg Y."/>
            <person name="Tangrot J."/>
            <person name="Rosling A."/>
        </authorList>
    </citation>
    <scope>NUCLEOTIDE SEQUENCE [LARGE SCALE GENOMIC DNA]</scope>
    <source>
        <strain evidence="3 4">120-4 pot B 10/14</strain>
    </source>
</reference>
<protein>
    <submittedName>
        <fullName evidence="3">32354_t:CDS:1</fullName>
    </submittedName>
</protein>
<accession>A0ABN7UGK1</accession>
<organism evidence="3 4">
    <name type="scientific">Gigaspora margarita</name>
    <dbReference type="NCBI Taxonomy" id="4874"/>
    <lineage>
        <taxon>Eukaryota</taxon>
        <taxon>Fungi</taxon>
        <taxon>Fungi incertae sedis</taxon>
        <taxon>Mucoromycota</taxon>
        <taxon>Glomeromycotina</taxon>
        <taxon>Glomeromycetes</taxon>
        <taxon>Diversisporales</taxon>
        <taxon>Gigasporaceae</taxon>
        <taxon>Gigaspora</taxon>
    </lineage>
</organism>
<evidence type="ECO:0000313" key="3">
    <source>
        <dbReference type="EMBL" id="CAG8591598.1"/>
    </source>
</evidence>
<feature type="region of interest" description="Disordered" evidence="1">
    <location>
        <begin position="1"/>
        <end position="66"/>
    </location>
</feature>
<dbReference type="PANTHER" id="PTHR47805">
    <property type="entry name" value="SAGA-ASSOCIATED FACTOR 73"/>
    <property type="match status" value="1"/>
</dbReference>
<feature type="domain" description="SCA7" evidence="2">
    <location>
        <begin position="55"/>
        <end position="122"/>
    </location>
</feature>
<dbReference type="InterPro" id="IPR013243">
    <property type="entry name" value="SCA7_dom"/>
</dbReference>
<gene>
    <name evidence="3" type="ORF">GMARGA_LOCUS6434</name>
</gene>
<evidence type="ECO:0000313" key="4">
    <source>
        <dbReference type="Proteomes" id="UP000789901"/>
    </source>
</evidence>
<sequence>MGELNNSKKNGKSAHISEDEEQIKSTKRTLSQSDTDPSTEKKKKTKEKKKKIKPVGRNKGPIDLDKQCGVLQYPKTTPCTRSLTCKTHSVGSKRAVQGRSKRYDELLAEHQKKKAAERPPKEIAVSNNKQDNKIDDSERDVAVIDSDAEVDAVMEATMCYKPRPLVTRPNYYHHTPRTTDQLYHPTRGNTPRLFAKIFEERRNCFQSCQSFFYFRSIIL</sequence>
<evidence type="ECO:0000256" key="1">
    <source>
        <dbReference type="SAM" id="MobiDB-lite"/>
    </source>
</evidence>